<dbReference type="Pfam" id="PF02541">
    <property type="entry name" value="Ppx-GppA"/>
    <property type="match status" value="1"/>
</dbReference>
<proteinExistence type="predicted"/>
<dbReference type="OrthoDB" id="2985014at2759"/>
<dbReference type="SUPFAM" id="SSF53067">
    <property type="entry name" value="Actin-like ATPase domain"/>
    <property type="match status" value="2"/>
</dbReference>
<name>W2RSQ5_CYPE1</name>
<dbReference type="VEuPathDB" id="FungiDB:HMPREF1541_05767"/>
<dbReference type="HOGENOM" id="CLU_033165_0_0_1"/>
<dbReference type="Gene3D" id="3.30.420.40">
    <property type="match status" value="1"/>
</dbReference>
<feature type="domain" description="Ppx/GppA phosphatase N-terminal" evidence="1">
    <location>
        <begin position="32"/>
        <end position="344"/>
    </location>
</feature>
<dbReference type="InterPro" id="IPR057512">
    <property type="entry name" value="RTG2_C"/>
</dbReference>
<dbReference type="FunFam" id="3.30.420.40:FF:000191">
    <property type="entry name" value="Retrograde regulation protein 2"/>
    <property type="match status" value="1"/>
</dbReference>
<dbReference type="InterPro" id="IPR050273">
    <property type="entry name" value="GppA/Ppx_hydrolase"/>
</dbReference>
<accession>W2RSQ5</accession>
<dbReference type="PANTHER" id="PTHR30005">
    <property type="entry name" value="EXOPOLYPHOSPHATASE"/>
    <property type="match status" value="1"/>
</dbReference>
<organism evidence="3 4">
    <name type="scientific">Cyphellophora europaea (strain CBS 101466)</name>
    <name type="common">Phialophora europaea</name>
    <dbReference type="NCBI Taxonomy" id="1220924"/>
    <lineage>
        <taxon>Eukaryota</taxon>
        <taxon>Fungi</taxon>
        <taxon>Dikarya</taxon>
        <taxon>Ascomycota</taxon>
        <taxon>Pezizomycotina</taxon>
        <taxon>Eurotiomycetes</taxon>
        <taxon>Chaetothyriomycetidae</taxon>
        <taxon>Chaetothyriales</taxon>
        <taxon>Cyphellophoraceae</taxon>
        <taxon>Cyphellophora</taxon>
    </lineage>
</organism>
<dbReference type="FunCoup" id="W2RSQ5">
    <property type="interactions" value="244"/>
</dbReference>
<gene>
    <name evidence="3" type="ORF">HMPREF1541_05767</name>
</gene>
<dbReference type="STRING" id="1220924.W2RSQ5"/>
<evidence type="ECO:0000313" key="3">
    <source>
        <dbReference type="EMBL" id="ETN39541.1"/>
    </source>
</evidence>
<dbReference type="InterPro" id="IPR043129">
    <property type="entry name" value="ATPase_NBD"/>
</dbReference>
<protein>
    <submittedName>
        <fullName evidence="3">Uncharacterized protein</fullName>
    </submittedName>
</protein>
<dbReference type="eggNOG" id="ENOG502QRXN">
    <property type="taxonomic scope" value="Eukaryota"/>
</dbReference>
<dbReference type="InParanoid" id="W2RSQ5"/>
<dbReference type="Pfam" id="PF23566">
    <property type="entry name" value="RTG2_C"/>
    <property type="match status" value="1"/>
</dbReference>
<dbReference type="RefSeq" id="XP_008718326.1">
    <property type="nucleotide sequence ID" value="XM_008720104.1"/>
</dbReference>
<dbReference type="InterPro" id="IPR003695">
    <property type="entry name" value="Ppx_GppA_N"/>
</dbReference>
<dbReference type="AlphaFoldDB" id="W2RSQ5"/>
<keyword evidence="4" id="KW-1185">Reference proteome</keyword>
<dbReference type="Gene3D" id="1.10.3210.10">
    <property type="entry name" value="Hypothetical protein af1432"/>
    <property type="match status" value="1"/>
</dbReference>
<feature type="domain" description="RTG2 C-terminal" evidence="2">
    <location>
        <begin position="351"/>
        <end position="566"/>
    </location>
</feature>
<dbReference type="PANTHER" id="PTHR30005:SF0">
    <property type="entry name" value="RETROGRADE REGULATION PROTEIN 2"/>
    <property type="match status" value="1"/>
</dbReference>
<evidence type="ECO:0000259" key="2">
    <source>
        <dbReference type="Pfam" id="PF23566"/>
    </source>
</evidence>
<evidence type="ECO:0000259" key="1">
    <source>
        <dbReference type="Pfam" id="PF02541"/>
    </source>
</evidence>
<evidence type="ECO:0000313" key="4">
    <source>
        <dbReference type="Proteomes" id="UP000030752"/>
    </source>
</evidence>
<dbReference type="Proteomes" id="UP000030752">
    <property type="component" value="Unassembled WGS sequence"/>
</dbReference>
<reference evidence="3 4" key="1">
    <citation type="submission" date="2013-03" db="EMBL/GenBank/DDBJ databases">
        <title>The Genome Sequence of Phialophora europaea CBS 101466.</title>
        <authorList>
            <consortium name="The Broad Institute Genomics Platform"/>
            <person name="Cuomo C."/>
            <person name="de Hoog S."/>
            <person name="Gorbushina A."/>
            <person name="Walker B."/>
            <person name="Young S.K."/>
            <person name="Zeng Q."/>
            <person name="Gargeya S."/>
            <person name="Fitzgerald M."/>
            <person name="Haas B."/>
            <person name="Abouelleil A."/>
            <person name="Allen A.W."/>
            <person name="Alvarado L."/>
            <person name="Arachchi H.M."/>
            <person name="Berlin A.M."/>
            <person name="Chapman S.B."/>
            <person name="Gainer-Dewar J."/>
            <person name="Goldberg J."/>
            <person name="Griggs A."/>
            <person name="Gujja S."/>
            <person name="Hansen M."/>
            <person name="Howarth C."/>
            <person name="Imamovic A."/>
            <person name="Ireland A."/>
            <person name="Larimer J."/>
            <person name="McCowan C."/>
            <person name="Murphy C."/>
            <person name="Pearson M."/>
            <person name="Poon T.W."/>
            <person name="Priest M."/>
            <person name="Roberts A."/>
            <person name="Saif S."/>
            <person name="Shea T."/>
            <person name="Sisk P."/>
            <person name="Sykes S."/>
            <person name="Wortman J."/>
            <person name="Nusbaum C."/>
            <person name="Birren B."/>
        </authorList>
    </citation>
    <scope>NUCLEOTIDE SEQUENCE [LARGE SCALE GENOMIC DNA]</scope>
    <source>
        <strain evidence="3 4">CBS 101466</strain>
    </source>
</reference>
<dbReference type="EMBL" id="KB822721">
    <property type="protein sequence ID" value="ETN39541.1"/>
    <property type="molecule type" value="Genomic_DNA"/>
</dbReference>
<dbReference type="GO" id="GO:0006357">
    <property type="term" value="P:regulation of transcription by RNA polymerase II"/>
    <property type="evidence" value="ECO:0007669"/>
    <property type="project" value="TreeGrafter"/>
</dbReference>
<dbReference type="GeneID" id="19973106"/>
<sequence>MPAFSPSGLYGLVDMGSNGIRFSITDVGGPTARSLPTVYQDRTGVSLYDAQYAESNTKGPIPQATIDEVVAALRRFRVVCKDFGVPETNVRVLATEATRTAVNSEDFRKQIKDATGWEVDMLSKEMEGRIGAMGVASSFKHVEGLVMDLGGGSTQLTYLTTDSAGTTITSPIGSISFPYGAAALTQQLSTLSSTQGPSAAKDDLASTIKSQFRQAYSDLQLPESLRRLAMHHGLTLYLSGGGFRGWGFLHMSRHKVSPYPIPIINGFSISKHAWSQTTDIEELAALAVRAEEGHGVFRVSKRRAAQVPAVAFLVNCVVEALPFVRDVRFCQGGVREGFLYDSLPPAVKMQDPLCAATSVLGPEDAGRIAEVLCASLPGKCYLDRQVPAVFSMEICRAIADCMYLGSSHTKETRSLNALMMPLTGALAGVHGVGHSERAVLALALRRRWDGEVPKPWDEVVDRLRGVLSPQEGWWAEYLGVVAGLLGEVYPAGRVGTKARLKVASQWAEGLGKKGLYQGVRVRLRGREGEEVLKRETLTALVEGWEKVGKKKHWVRGFGVPVEVDIELVPMDEGL</sequence>
<dbReference type="Gene3D" id="3.30.420.150">
    <property type="entry name" value="Exopolyphosphatase. Domain 2"/>
    <property type="match status" value="1"/>
</dbReference>